<feature type="transmembrane region" description="Helical" evidence="2">
    <location>
        <begin position="140"/>
        <end position="160"/>
    </location>
</feature>
<dbReference type="Proteomes" id="UP000480122">
    <property type="component" value="Unassembled WGS sequence"/>
</dbReference>
<dbReference type="RefSeq" id="WP_155842577.1">
    <property type="nucleotide sequence ID" value="NZ_BAAAIA010000005.1"/>
</dbReference>
<reference evidence="4 5" key="1">
    <citation type="submission" date="2019-11" db="EMBL/GenBank/DDBJ databases">
        <title>Agromyces kandeliae sp. nov., isolated from mangrove soil.</title>
        <authorList>
            <person name="Wang R."/>
        </authorList>
    </citation>
    <scope>NUCLEOTIDE SEQUENCE [LARGE SCALE GENOMIC DNA]</scope>
    <source>
        <strain evidence="4 5">JCM 11431</strain>
    </source>
</reference>
<keyword evidence="5" id="KW-1185">Reference proteome</keyword>
<dbReference type="GO" id="GO:0008237">
    <property type="term" value="F:metallopeptidase activity"/>
    <property type="evidence" value="ECO:0007669"/>
    <property type="project" value="UniProtKB-KW"/>
</dbReference>
<evidence type="ECO:0000313" key="4">
    <source>
        <dbReference type="EMBL" id="MUN07724.1"/>
    </source>
</evidence>
<dbReference type="PANTHER" id="PTHR39430">
    <property type="entry name" value="MEMBRANE-ASSOCIATED PROTEASE-RELATED"/>
    <property type="match status" value="1"/>
</dbReference>
<gene>
    <name evidence="4" type="ORF">GLX25_11430</name>
</gene>
<keyword evidence="4" id="KW-0482">Metalloprotease</keyword>
<feature type="transmembrane region" description="Helical" evidence="2">
    <location>
        <begin position="117"/>
        <end position="134"/>
    </location>
</feature>
<keyword evidence="2" id="KW-0472">Membrane</keyword>
<evidence type="ECO:0000313" key="5">
    <source>
        <dbReference type="Proteomes" id="UP000480122"/>
    </source>
</evidence>
<feature type="region of interest" description="Disordered" evidence="1">
    <location>
        <begin position="253"/>
        <end position="273"/>
    </location>
</feature>
<dbReference type="InterPro" id="IPR003675">
    <property type="entry name" value="Rce1/LyrA-like_dom"/>
</dbReference>
<dbReference type="Pfam" id="PF02517">
    <property type="entry name" value="Rce1-like"/>
    <property type="match status" value="1"/>
</dbReference>
<accession>A0A7C9HLQ7</accession>
<evidence type="ECO:0000256" key="1">
    <source>
        <dbReference type="SAM" id="MobiDB-lite"/>
    </source>
</evidence>
<dbReference type="EMBL" id="WODA01000022">
    <property type="protein sequence ID" value="MUN07724.1"/>
    <property type="molecule type" value="Genomic_DNA"/>
</dbReference>
<keyword evidence="4" id="KW-0378">Hydrolase</keyword>
<name>A0A7C9HLQ7_9MICO</name>
<organism evidence="4 5">
    <name type="scientific">Agromyces luteolus</name>
    <dbReference type="NCBI Taxonomy" id="88373"/>
    <lineage>
        <taxon>Bacteria</taxon>
        <taxon>Bacillati</taxon>
        <taxon>Actinomycetota</taxon>
        <taxon>Actinomycetes</taxon>
        <taxon>Micrococcales</taxon>
        <taxon>Microbacteriaceae</taxon>
        <taxon>Agromyces</taxon>
    </lineage>
</organism>
<feature type="transmembrane region" description="Helical" evidence="2">
    <location>
        <begin position="6"/>
        <end position="23"/>
    </location>
</feature>
<evidence type="ECO:0000256" key="2">
    <source>
        <dbReference type="SAM" id="Phobius"/>
    </source>
</evidence>
<dbReference type="GO" id="GO:0080120">
    <property type="term" value="P:CAAX-box protein maturation"/>
    <property type="evidence" value="ECO:0007669"/>
    <property type="project" value="UniProtKB-ARBA"/>
</dbReference>
<dbReference type="OrthoDB" id="193898at2"/>
<dbReference type="GO" id="GO:0004175">
    <property type="term" value="F:endopeptidase activity"/>
    <property type="evidence" value="ECO:0007669"/>
    <property type="project" value="UniProtKB-ARBA"/>
</dbReference>
<keyword evidence="2" id="KW-0812">Transmembrane</keyword>
<comment type="caution">
    <text evidence="4">The sequence shown here is derived from an EMBL/GenBank/DDBJ whole genome shotgun (WGS) entry which is preliminary data.</text>
</comment>
<sequence>MFFWTMLALSAASGIFAIIWYARHDRPVWRSMGITVTRWTPLDIPVGLVIPFVAITLVFLAELALGAIEVAGADTDWSSIGGVLGEIAGFALFEEVVFRVLLLSGAIILLRKVPAGRWIAVAATALIFGAIHLTNENATLIGAFGTALGGVIYGVAFVATRSIWLPLFLHISWNLSQALWGFPVSGNTQWPGWLTSESIGNELLNGGAYGPEGGIPGMLSRVLIVALVLVYVKLIWRDGSAATLVYAPDPVRRDRSPAAGNEHATAPSPSHTP</sequence>
<proteinExistence type="predicted"/>
<feature type="transmembrane region" description="Helical" evidence="2">
    <location>
        <begin position="44"/>
        <end position="67"/>
    </location>
</feature>
<feature type="transmembrane region" description="Helical" evidence="2">
    <location>
        <begin position="167"/>
        <end position="186"/>
    </location>
</feature>
<keyword evidence="2" id="KW-1133">Transmembrane helix</keyword>
<feature type="transmembrane region" description="Helical" evidence="2">
    <location>
        <begin position="218"/>
        <end position="236"/>
    </location>
</feature>
<dbReference type="AlphaFoldDB" id="A0A7C9HLQ7"/>
<feature type="transmembrane region" description="Helical" evidence="2">
    <location>
        <begin position="87"/>
        <end position="110"/>
    </location>
</feature>
<dbReference type="PANTHER" id="PTHR39430:SF1">
    <property type="entry name" value="PROTEASE"/>
    <property type="match status" value="1"/>
</dbReference>
<evidence type="ECO:0000259" key="3">
    <source>
        <dbReference type="Pfam" id="PF02517"/>
    </source>
</evidence>
<dbReference type="GO" id="GO:0006508">
    <property type="term" value="P:proteolysis"/>
    <property type="evidence" value="ECO:0007669"/>
    <property type="project" value="UniProtKB-KW"/>
</dbReference>
<keyword evidence="4" id="KW-0645">Protease</keyword>
<feature type="domain" description="CAAX prenyl protease 2/Lysostaphin resistance protein A-like" evidence="3">
    <location>
        <begin position="87"/>
        <end position="175"/>
    </location>
</feature>
<protein>
    <submittedName>
        <fullName evidence="4">CPBP family intramembrane metalloprotease</fullName>
    </submittedName>
</protein>